<evidence type="ECO:0000313" key="7">
    <source>
        <dbReference type="EMBL" id="RLG69754.1"/>
    </source>
</evidence>
<keyword evidence="4 6" id="KW-1133">Transmembrane helix</keyword>
<dbReference type="InterPro" id="IPR050601">
    <property type="entry name" value="CPA3_antiporter_subunitC"/>
</dbReference>
<proteinExistence type="predicted"/>
<evidence type="ECO:0000256" key="1">
    <source>
        <dbReference type="ARBA" id="ARBA00004651"/>
    </source>
</evidence>
<dbReference type="PANTHER" id="PTHR34583:SF2">
    <property type="entry name" value="ANTIPORTER SUBUNIT MNHC2-RELATED"/>
    <property type="match status" value="1"/>
</dbReference>
<dbReference type="InterPro" id="IPR039428">
    <property type="entry name" value="NUOK/Mnh_C1-like"/>
</dbReference>
<dbReference type="GO" id="GO:0005886">
    <property type="term" value="C:plasma membrane"/>
    <property type="evidence" value="ECO:0007669"/>
    <property type="project" value="UniProtKB-SubCell"/>
</dbReference>
<keyword evidence="5 6" id="KW-0472">Membrane</keyword>
<comment type="caution">
    <text evidence="7">The sequence shown here is derived from an EMBL/GenBank/DDBJ whole genome shotgun (WGS) entry which is preliminary data.</text>
</comment>
<evidence type="ECO:0000256" key="3">
    <source>
        <dbReference type="ARBA" id="ARBA00022692"/>
    </source>
</evidence>
<name>A0A497JFU3_9ARCH</name>
<evidence type="ECO:0000256" key="2">
    <source>
        <dbReference type="ARBA" id="ARBA00022475"/>
    </source>
</evidence>
<protein>
    <submittedName>
        <fullName evidence="7">Cation:proton antiporter</fullName>
    </submittedName>
</protein>
<dbReference type="Proteomes" id="UP000277633">
    <property type="component" value="Unassembled WGS sequence"/>
</dbReference>
<evidence type="ECO:0000256" key="5">
    <source>
        <dbReference type="ARBA" id="ARBA00023136"/>
    </source>
</evidence>
<reference evidence="7 8" key="1">
    <citation type="submission" date="2018-06" db="EMBL/GenBank/DDBJ databases">
        <title>Extensive metabolic versatility and redundancy in microbially diverse, dynamic hydrothermal sediments.</title>
        <authorList>
            <person name="Dombrowski N."/>
            <person name="Teske A."/>
            <person name="Baker B.J."/>
        </authorList>
    </citation>
    <scope>NUCLEOTIDE SEQUENCE [LARGE SCALE GENOMIC DNA]</scope>
    <source>
        <strain evidence="7">B9_G13</strain>
    </source>
</reference>
<feature type="transmembrane region" description="Helical" evidence="6">
    <location>
        <begin position="80"/>
        <end position="104"/>
    </location>
</feature>
<organism evidence="7 8">
    <name type="scientific">Candidatus Iainarchaeum sp</name>
    <dbReference type="NCBI Taxonomy" id="3101447"/>
    <lineage>
        <taxon>Archaea</taxon>
        <taxon>Candidatus Iainarchaeota</taxon>
        <taxon>Candidatus Iainarchaeia</taxon>
        <taxon>Candidatus Iainarchaeales</taxon>
        <taxon>Candidatus Iainarchaeaceae</taxon>
        <taxon>Candidatus Iainarchaeum</taxon>
    </lineage>
</organism>
<dbReference type="Gene3D" id="1.10.287.3510">
    <property type="match status" value="1"/>
</dbReference>
<feature type="transmembrane region" description="Helical" evidence="6">
    <location>
        <begin position="30"/>
        <end position="50"/>
    </location>
</feature>
<accession>A0A497JFU3</accession>
<dbReference type="PANTHER" id="PTHR34583">
    <property type="entry name" value="ANTIPORTER SUBUNIT MNHC2-RELATED"/>
    <property type="match status" value="1"/>
</dbReference>
<dbReference type="Pfam" id="PF00420">
    <property type="entry name" value="Oxidored_q2"/>
    <property type="match status" value="1"/>
</dbReference>
<evidence type="ECO:0000256" key="4">
    <source>
        <dbReference type="ARBA" id="ARBA00022989"/>
    </source>
</evidence>
<dbReference type="AlphaFoldDB" id="A0A497JFU3"/>
<evidence type="ECO:0000313" key="8">
    <source>
        <dbReference type="Proteomes" id="UP000277633"/>
    </source>
</evidence>
<keyword evidence="2" id="KW-1003">Cell membrane</keyword>
<gene>
    <name evidence="7" type="ORF">DRO07_01685</name>
</gene>
<comment type="subcellular location">
    <subcellularLocation>
        <location evidence="1">Cell membrane</location>
        <topology evidence="1">Multi-pass membrane protein</topology>
    </subcellularLocation>
</comment>
<keyword evidence="3 6" id="KW-0812">Transmembrane</keyword>
<feature type="transmembrane region" description="Helical" evidence="6">
    <location>
        <begin position="6"/>
        <end position="23"/>
    </location>
</feature>
<sequence>MIENIHFIAVALLIALGIYTLIFKRNLIKIAMGISILASGINLFLISLGYRAQGIAPIFTNAAIAASEVQAKMVLPAPQALTLTSIVISLAVTALMLSFAIIIYQKTGSLDATKSRRLKG</sequence>
<dbReference type="EMBL" id="QMWO01000049">
    <property type="protein sequence ID" value="RLG69754.1"/>
    <property type="molecule type" value="Genomic_DNA"/>
</dbReference>
<evidence type="ECO:0000256" key="6">
    <source>
        <dbReference type="SAM" id="Phobius"/>
    </source>
</evidence>